<dbReference type="Proteomes" id="UP000008367">
    <property type="component" value="Unassembled WGS sequence"/>
</dbReference>
<evidence type="ECO:0000313" key="3">
    <source>
        <dbReference type="Proteomes" id="UP000008367"/>
    </source>
</evidence>
<evidence type="ECO:0008006" key="4">
    <source>
        <dbReference type="Google" id="ProtNLM"/>
    </source>
</evidence>
<dbReference type="AlphaFoldDB" id="A0A454CQ79"/>
<evidence type="ECO:0000256" key="1">
    <source>
        <dbReference type="SAM" id="SignalP"/>
    </source>
</evidence>
<organism evidence="2 3">
    <name type="scientific">Vibrio harveyi</name>
    <name type="common">Beneckea harveyi</name>
    <dbReference type="NCBI Taxonomy" id="669"/>
    <lineage>
        <taxon>Bacteria</taxon>
        <taxon>Pseudomonadati</taxon>
        <taxon>Pseudomonadota</taxon>
        <taxon>Gammaproteobacteria</taxon>
        <taxon>Vibrionales</taxon>
        <taxon>Vibrionaceae</taxon>
        <taxon>Vibrio</taxon>
    </lineage>
</organism>
<protein>
    <recommendedName>
        <fullName evidence="4">Flagellar assembly protein T N-terminal domain-containing protein</fullName>
    </recommendedName>
</protein>
<sequence>MGAKGISLSLTLGGLLSVAPAAALELDKSQSTLALVEQGCAYGRGALAIEGAKADAINNLRLFLNGQVSLSLSSEDSELLNEQFNQAAREMLVTGIERGMITADFGQPEIYGDDTCVNVRLMPPTQTEEDSDEGIVWGADSTVSVVVIGEGITNAKQGLSARQAAEQDAFRRAISQVLGVMVKSGYLQQTYSSMSANAVSDDFNLHDVAVQSLSMQSQGMITGWSEISSQTKPNGVLVVTLDVSVERQKVEAKIAQLIKSLGQPAVYVDAHLPVVQTTFSSSLAQMGFDLSGTPEQATIILQVQEKEKVTPSGLQLELAAKLLDRAGNEYGNWHNDPTLMTLPNKEGMLNELASVHLAVDQNQKMLTQALHSAVQKMAMRGGPVRELIFTPKAAGQQGQLYTLLSAINGVSDIKIESRSGKVIVRLRSLNNANDLAQFIQPTLRIHQPNYQSKLRVLNDYQINVL</sequence>
<gene>
    <name evidence="2" type="ORF">VCHENC02_5559</name>
</gene>
<name>A0A454CQ79_VIBHA</name>
<accession>A0A454CQ79</accession>
<reference evidence="2 3" key="1">
    <citation type="submission" date="2012-10" db="EMBL/GenBank/DDBJ databases">
        <title>Genome sequence of Vibrio Cholerae HENC-02.</title>
        <authorList>
            <person name="Eppinger M."/>
            <person name="Hasan N.A."/>
            <person name="Sengamalay N."/>
            <person name="Hine E."/>
            <person name="Su Q."/>
            <person name="Daugherty S.C."/>
            <person name="Young S."/>
            <person name="Sadzewicz L."/>
            <person name="Tallon L."/>
            <person name="Cebula T.A."/>
            <person name="Ravel J."/>
            <person name="Colwell R.R."/>
        </authorList>
    </citation>
    <scope>NUCLEOTIDE SEQUENCE [LARGE SCALE GENOMIC DNA]</scope>
    <source>
        <strain evidence="2 3">HENC-02</strain>
    </source>
</reference>
<dbReference type="STRING" id="669.AL538_22170"/>
<feature type="chain" id="PRO_5019220589" description="Flagellar assembly protein T N-terminal domain-containing protein" evidence="1">
    <location>
        <begin position="24"/>
        <end position="465"/>
    </location>
</feature>
<evidence type="ECO:0000313" key="2">
    <source>
        <dbReference type="EMBL" id="EKM28557.1"/>
    </source>
</evidence>
<comment type="caution">
    <text evidence="2">The sequence shown here is derived from an EMBL/GenBank/DDBJ whole genome shotgun (WGS) entry which is preliminary data.</text>
</comment>
<proteinExistence type="predicted"/>
<dbReference type="EMBL" id="AJSR01002479">
    <property type="protein sequence ID" value="EKM28557.1"/>
    <property type="molecule type" value="Genomic_DNA"/>
</dbReference>
<feature type="signal peptide" evidence="1">
    <location>
        <begin position="1"/>
        <end position="23"/>
    </location>
</feature>
<keyword evidence="1" id="KW-0732">Signal</keyword>